<comment type="caution">
    <text evidence="1">The sequence shown here is derived from an EMBL/GenBank/DDBJ whole genome shotgun (WGS) entry which is preliminary data.</text>
</comment>
<proteinExistence type="predicted"/>
<dbReference type="PIRSF" id="PIRSF029287">
    <property type="entry name" value="UCP029287"/>
    <property type="match status" value="1"/>
</dbReference>
<dbReference type="AlphaFoldDB" id="A0A317EAL6"/>
<organism evidence="1 2">
    <name type="scientific">Zavarzinia compransoris</name>
    <dbReference type="NCBI Taxonomy" id="1264899"/>
    <lineage>
        <taxon>Bacteria</taxon>
        <taxon>Pseudomonadati</taxon>
        <taxon>Pseudomonadota</taxon>
        <taxon>Alphaproteobacteria</taxon>
        <taxon>Rhodospirillales</taxon>
        <taxon>Zavarziniaceae</taxon>
        <taxon>Zavarzinia</taxon>
    </lineage>
</organism>
<keyword evidence="2" id="KW-1185">Reference proteome</keyword>
<evidence type="ECO:0000313" key="2">
    <source>
        <dbReference type="Proteomes" id="UP000246077"/>
    </source>
</evidence>
<gene>
    <name evidence="1" type="primary">tagF</name>
    <name evidence="1" type="ORF">DKG75_10350</name>
</gene>
<dbReference type="InterPro" id="IPR017748">
    <property type="entry name" value="TagF"/>
</dbReference>
<dbReference type="OrthoDB" id="9801841at2"/>
<sequence length="250" mass="25750">MPGDSLIGTTAALAAVPVPGMAAEAAPPGERNLPPPRLAGFYGKLPARGDFVGRRLSEAFVETWDRFLTEGLTAAAGRLGGGFADRYLVSPFWRFALGPGIAGPETVVGVFAPSVDRVGRYFPLTAALELPGESAPAALAAAEAWLPLAEQAIYDALMPDGSLETLDDTIAALPVAPPPAAAPAPEGGRMVQTSLLAQGLLALAAFPAPPVLFWTLGSVELPPRLLSFGALPSPTVFAAFLDGAWEGDRP</sequence>
<evidence type="ECO:0000313" key="1">
    <source>
        <dbReference type="EMBL" id="PWR22343.1"/>
    </source>
</evidence>
<dbReference type="Pfam" id="PF09867">
    <property type="entry name" value="TagF_N"/>
    <property type="match status" value="1"/>
</dbReference>
<dbReference type="EMBL" id="QGLF01000002">
    <property type="protein sequence ID" value="PWR22343.1"/>
    <property type="molecule type" value="Genomic_DNA"/>
</dbReference>
<dbReference type="RefSeq" id="WP_109920987.1">
    <property type="nucleotide sequence ID" value="NZ_QGLF01000002.1"/>
</dbReference>
<dbReference type="Proteomes" id="UP000246077">
    <property type="component" value="Unassembled WGS sequence"/>
</dbReference>
<protein>
    <submittedName>
        <fullName evidence="1">Type VI secretion system-associated protein TagF</fullName>
    </submittedName>
</protein>
<name>A0A317EAL6_9PROT</name>
<dbReference type="InterPro" id="IPR038225">
    <property type="entry name" value="TagF_sf"/>
</dbReference>
<accession>A0A317EAL6</accession>
<dbReference type="NCBIfam" id="TIGR03373">
    <property type="entry name" value="VI_minor_4"/>
    <property type="match status" value="1"/>
</dbReference>
<reference evidence="2" key="1">
    <citation type="submission" date="2018-05" db="EMBL/GenBank/DDBJ databases">
        <title>Zavarzinia sp. HR-AS.</title>
        <authorList>
            <person name="Lee Y."/>
            <person name="Jeon C.O."/>
        </authorList>
    </citation>
    <scope>NUCLEOTIDE SEQUENCE [LARGE SCALE GENOMIC DNA]</scope>
    <source>
        <strain evidence="2">DSM 1231</strain>
    </source>
</reference>
<dbReference type="Gene3D" id="3.40.1730.10">
    <property type="entry name" value="pa0076 domain"/>
    <property type="match status" value="1"/>
</dbReference>